<evidence type="ECO:0000313" key="9">
    <source>
        <dbReference type="EMBL" id="GER30677.1"/>
    </source>
</evidence>
<feature type="compositionally biased region" description="Basic and acidic residues" evidence="7">
    <location>
        <begin position="1"/>
        <end position="19"/>
    </location>
</feature>
<evidence type="ECO:0000256" key="1">
    <source>
        <dbReference type="ARBA" id="ARBA00004123"/>
    </source>
</evidence>
<feature type="domain" description="Bromodomain associated" evidence="8">
    <location>
        <begin position="31"/>
        <end position="107"/>
    </location>
</feature>
<comment type="caution">
    <text evidence="9">The sequence shown here is derived from an EMBL/GenBank/DDBJ whole genome shotgun (WGS) entry which is preliminary data.</text>
</comment>
<dbReference type="PANTHER" id="PTHR46338">
    <property type="entry name" value="TRANSCRIPTION INITIATION FACTOR TFIID SUBUNIT 8"/>
    <property type="match status" value="1"/>
</dbReference>
<evidence type="ECO:0000256" key="3">
    <source>
        <dbReference type="ARBA" id="ARBA00017307"/>
    </source>
</evidence>
<dbReference type="PANTHER" id="PTHR46338:SF19">
    <property type="entry name" value="TRANSCRIPTION INITIATION FACTOR TFIID SUBUNIT 8"/>
    <property type="match status" value="1"/>
</dbReference>
<dbReference type="SUPFAM" id="SSF47113">
    <property type="entry name" value="Histone-fold"/>
    <property type="match status" value="1"/>
</dbReference>
<evidence type="ECO:0000256" key="4">
    <source>
        <dbReference type="ARBA" id="ARBA00023015"/>
    </source>
</evidence>
<accession>A0A5A7PEE6</accession>
<dbReference type="CDD" id="cd08049">
    <property type="entry name" value="TAF8"/>
    <property type="match status" value="1"/>
</dbReference>
<evidence type="ECO:0000256" key="7">
    <source>
        <dbReference type="SAM" id="MobiDB-lite"/>
    </source>
</evidence>
<evidence type="ECO:0000256" key="2">
    <source>
        <dbReference type="ARBA" id="ARBA00008767"/>
    </source>
</evidence>
<keyword evidence="9" id="KW-0648">Protein biosynthesis</keyword>
<evidence type="ECO:0000256" key="6">
    <source>
        <dbReference type="ARBA" id="ARBA00023242"/>
    </source>
</evidence>
<dbReference type="EMBL" id="BKCP01004383">
    <property type="protein sequence ID" value="GER30677.1"/>
    <property type="molecule type" value="Genomic_DNA"/>
</dbReference>
<gene>
    <name evidence="9" type="ORF">STAS_06633</name>
</gene>
<keyword evidence="6" id="KW-0539">Nucleus</keyword>
<reference evidence="10" key="1">
    <citation type="journal article" date="2019" name="Curr. Biol.">
        <title>Genome Sequence of Striga asiatica Provides Insight into the Evolution of Plant Parasitism.</title>
        <authorList>
            <person name="Yoshida S."/>
            <person name="Kim S."/>
            <person name="Wafula E.K."/>
            <person name="Tanskanen J."/>
            <person name="Kim Y.M."/>
            <person name="Honaas L."/>
            <person name="Yang Z."/>
            <person name="Spallek T."/>
            <person name="Conn C.E."/>
            <person name="Ichihashi Y."/>
            <person name="Cheong K."/>
            <person name="Cui S."/>
            <person name="Der J.P."/>
            <person name="Gundlach H."/>
            <person name="Jiao Y."/>
            <person name="Hori C."/>
            <person name="Ishida J.K."/>
            <person name="Kasahara H."/>
            <person name="Kiba T."/>
            <person name="Kim M.S."/>
            <person name="Koo N."/>
            <person name="Laohavisit A."/>
            <person name="Lee Y.H."/>
            <person name="Lumba S."/>
            <person name="McCourt P."/>
            <person name="Mortimer J.C."/>
            <person name="Mutuku J.M."/>
            <person name="Nomura T."/>
            <person name="Sasaki-Sekimoto Y."/>
            <person name="Seto Y."/>
            <person name="Wang Y."/>
            <person name="Wakatake T."/>
            <person name="Sakakibara H."/>
            <person name="Demura T."/>
            <person name="Yamaguchi S."/>
            <person name="Yoneyama K."/>
            <person name="Manabe R.I."/>
            <person name="Nelson D.C."/>
            <person name="Schulman A.H."/>
            <person name="Timko M.P."/>
            <person name="dePamphilis C.W."/>
            <person name="Choi D."/>
            <person name="Shirasu K."/>
        </authorList>
    </citation>
    <scope>NUCLEOTIDE SEQUENCE [LARGE SCALE GENOMIC DNA]</scope>
    <source>
        <strain evidence="10">cv. UVA1</strain>
    </source>
</reference>
<evidence type="ECO:0000313" key="10">
    <source>
        <dbReference type="Proteomes" id="UP000325081"/>
    </source>
</evidence>
<organism evidence="9 10">
    <name type="scientific">Striga asiatica</name>
    <name type="common">Asiatic witchweed</name>
    <name type="synonym">Buchnera asiatica</name>
    <dbReference type="NCBI Taxonomy" id="4170"/>
    <lineage>
        <taxon>Eukaryota</taxon>
        <taxon>Viridiplantae</taxon>
        <taxon>Streptophyta</taxon>
        <taxon>Embryophyta</taxon>
        <taxon>Tracheophyta</taxon>
        <taxon>Spermatophyta</taxon>
        <taxon>Magnoliopsida</taxon>
        <taxon>eudicotyledons</taxon>
        <taxon>Gunneridae</taxon>
        <taxon>Pentapetalae</taxon>
        <taxon>asterids</taxon>
        <taxon>lamiids</taxon>
        <taxon>Lamiales</taxon>
        <taxon>Orobanchaceae</taxon>
        <taxon>Buchnereae</taxon>
        <taxon>Striga</taxon>
    </lineage>
</organism>
<keyword evidence="5" id="KW-0804">Transcription</keyword>
<dbReference type="InterPro" id="IPR009072">
    <property type="entry name" value="Histone-fold"/>
</dbReference>
<dbReference type="AlphaFoldDB" id="A0A5A7PEE6"/>
<dbReference type="Pfam" id="PF07524">
    <property type="entry name" value="Bromo_TP"/>
    <property type="match status" value="1"/>
</dbReference>
<dbReference type="GO" id="GO:0003743">
    <property type="term" value="F:translation initiation factor activity"/>
    <property type="evidence" value="ECO:0007669"/>
    <property type="project" value="UniProtKB-KW"/>
</dbReference>
<dbReference type="InterPro" id="IPR006565">
    <property type="entry name" value="BTP"/>
</dbReference>
<dbReference type="SMART" id="SM00576">
    <property type="entry name" value="BTP"/>
    <property type="match status" value="1"/>
</dbReference>
<sequence length="379" mass="42436">MSDGHGRDDLKFLSDRENQQSKSIKKNSGAEEFAQAIARIAVAQVCESLGFQSFQQSALDSLADVGVRYIREIGKAANLYANLANRSECNAFDVIQGLEDLGFTQGFSGASDVNHSLSISGVIKDIVSYVGQSDEIRFAYLTPVFPVLKERTLNPSFSQAEENPPDEHIPSWLPIFPDPKTYTYLSSGSEMDLETEAVEKIQPVDENHRKVQRPVLNFLQKLVRNGFESSVEDHREASWSHRADESNPFLATPLKYGEKEVSVPLLPSKFINDTADYHNRTEAFENYLTSSDPTARPNAIVGSGSGEPENREEEVLVNGRPGIRFKFGNSKKSLRMMTDPQNESSKEVSVWFGDEDEGSKMMKRRADEIVWRDTEMGHL</sequence>
<keyword evidence="9" id="KW-0396">Initiation factor</keyword>
<keyword evidence="4" id="KW-0805">Transcription regulation</keyword>
<dbReference type="Gene3D" id="1.10.20.10">
    <property type="entry name" value="Histone, subunit A"/>
    <property type="match status" value="1"/>
</dbReference>
<comment type="subcellular location">
    <subcellularLocation>
        <location evidence="1">Nucleus</location>
    </subcellularLocation>
</comment>
<name>A0A5A7PEE6_STRAF</name>
<protein>
    <recommendedName>
        <fullName evidence="3">Transcription initiation factor TFIID subunit 8</fullName>
    </recommendedName>
</protein>
<evidence type="ECO:0000256" key="5">
    <source>
        <dbReference type="ARBA" id="ARBA00023163"/>
    </source>
</evidence>
<feature type="region of interest" description="Disordered" evidence="7">
    <location>
        <begin position="1"/>
        <end position="27"/>
    </location>
</feature>
<dbReference type="InterPro" id="IPR019473">
    <property type="entry name" value="TFIID_su8_C"/>
</dbReference>
<comment type="similarity">
    <text evidence="2">Belongs to the TAF8 family.</text>
</comment>
<evidence type="ECO:0000259" key="8">
    <source>
        <dbReference type="SMART" id="SM00576"/>
    </source>
</evidence>
<dbReference type="GO" id="GO:0005669">
    <property type="term" value="C:transcription factor TFIID complex"/>
    <property type="evidence" value="ECO:0007669"/>
    <property type="project" value="InterPro"/>
</dbReference>
<dbReference type="Proteomes" id="UP000325081">
    <property type="component" value="Unassembled WGS sequence"/>
</dbReference>
<feature type="region of interest" description="Disordered" evidence="7">
    <location>
        <begin position="289"/>
        <end position="310"/>
    </location>
</feature>
<proteinExistence type="inferred from homology"/>
<dbReference type="InterPro" id="IPR037818">
    <property type="entry name" value="TAF8"/>
</dbReference>
<dbReference type="OrthoDB" id="436852at2759"/>
<dbReference type="GO" id="GO:0046982">
    <property type="term" value="F:protein heterodimerization activity"/>
    <property type="evidence" value="ECO:0007669"/>
    <property type="project" value="InterPro"/>
</dbReference>
<dbReference type="Pfam" id="PF10406">
    <property type="entry name" value="TAF8_C"/>
    <property type="match status" value="1"/>
</dbReference>
<keyword evidence="10" id="KW-1185">Reference proteome</keyword>